<dbReference type="Gene3D" id="3.40.50.720">
    <property type="entry name" value="NAD(P)-binding Rossmann-like Domain"/>
    <property type="match status" value="1"/>
</dbReference>
<accession>A0ABP0BC43</accession>
<evidence type="ECO:0000256" key="4">
    <source>
        <dbReference type="SAM" id="Phobius"/>
    </source>
</evidence>
<name>A0ABP0BC43_9PEZI</name>
<keyword evidence="4" id="KW-0472">Membrane</keyword>
<evidence type="ECO:0008006" key="7">
    <source>
        <dbReference type="Google" id="ProtNLM"/>
    </source>
</evidence>
<dbReference type="PANTHER" id="PTHR24320">
    <property type="entry name" value="RETINOL DEHYDROGENASE"/>
    <property type="match status" value="1"/>
</dbReference>
<sequence length="357" mass="38487">MANALLIGAIVAAVIGLLNIGLPLFLAEYFPVQLLWKQRNGKPTVRTASYAGRTALVTGANGAYGSRAATMFAQHGVSTLVLVDVFDCGKVKEKIETDLKAAGKAVPTILVWQIDMMTFEGCRKLAEHAKTLKSIDHALLTAGILAFNRRDSPEGWETSIQVNFLSTALIALLLIPHLKASPSNPNPPVLTFVTSFGIYPSSFTMGLPKSGSYLRRLSTSRDGMEQGHQYGRSKGALLYFARELATRVDGVTVTNADPGSAWTPLTNPNQSKLIPRLIMNISARDPIYGAATLVNGASAPASANGAIIHDFDEAGYPPFMNRTSGRVAQKRVWEEARAEFEAKVPEVSAVYALLEKK</sequence>
<gene>
    <name evidence="5" type="ORF">SEUCBS140593_003116</name>
</gene>
<dbReference type="PRINTS" id="PR00081">
    <property type="entry name" value="GDHRDH"/>
</dbReference>
<evidence type="ECO:0000256" key="3">
    <source>
        <dbReference type="ARBA" id="ARBA00023002"/>
    </source>
</evidence>
<reference evidence="5 6" key="1">
    <citation type="submission" date="2024-01" db="EMBL/GenBank/DDBJ databases">
        <authorList>
            <person name="Allen C."/>
            <person name="Tagirdzhanova G."/>
        </authorList>
    </citation>
    <scope>NUCLEOTIDE SEQUENCE [LARGE SCALE GENOMIC DNA]</scope>
</reference>
<evidence type="ECO:0000256" key="2">
    <source>
        <dbReference type="ARBA" id="ARBA00022857"/>
    </source>
</evidence>
<evidence type="ECO:0000313" key="5">
    <source>
        <dbReference type="EMBL" id="CAK7217177.1"/>
    </source>
</evidence>
<evidence type="ECO:0000313" key="6">
    <source>
        <dbReference type="Proteomes" id="UP001642482"/>
    </source>
</evidence>
<evidence type="ECO:0000256" key="1">
    <source>
        <dbReference type="ARBA" id="ARBA00006484"/>
    </source>
</evidence>
<keyword evidence="6" id="KW-1185">Reference proteome</keyword>
<dbReference type="SUPFAM" id="SSF51735">
    <property type="entry name" value="NAD(P)-binding Rossmann-fold domains"/>
    <property type="match status" value="1"/>
</dbReference>
<keyword evidence="2" id="KW-0521">NADP</keyword>
<comment type="caution">
    <text evidence="5">The sequence shown here is derived from an EMBL/GenBank/DDBJ whole genome shotgun (WGS) entry which is preliminary data.</text>
</comment>
<comment type="similarity">
    <text evidence="1">Belongs to the short-chain dehydrogenases/reductases (SDR) family.</text>
</comment>
<keyword evidence="4" id="KW-0812">Transmembrane</keyword>
<keyword evidence="4" id="KW-1133">Transmembrane helix</keyword>
<dbReference type="InterPro" id="IPR036291">
    <property type="entry name" value="NAD(P)-bd_dom_sf"/>
</dbReference>
<dbReference type="PANTHER" id="PTHR24320:SF252">
    <property type="entry name" value="DEHYDROGENASE_REDUCTASE FAMILY PROTEIN, PUTATIVE (AFU_ORTHOLOGUE AFUA_3G08550)-RELATED"/>
    <property type="match status" value="1"/>
</dbReference>
<dbReference type="Proteomes" id="UP001642482">
    <property type="component" value="Unassembled WGS sequence"/>
</dbReference>
<feature type="transmembrane region" description="Helical" evidence="4">
    <location>
        <begin position="6"/>
        <end position="30"/>
    </location>
</feature>
<proteinExistence type="inferred from homology"/>
<dbReference type="EMBL" id="CAWUHD010000023">
    <property type="protein sequence ID" value="CAK7217177.1"/>
    <property type="molecule type" value="Genomic_DNA"/>
</dbReference>
<organism evidence="5 6">
    <name type="scientific">Sporothrix eucalyptigena</name>
    <dbReference type="NCBI Taxonomy" id="1812306"/>
    <lineage>
        <taxon>Eukaryota</taxon>
        <taxon>Fungi</taxon>
        <taxon>Dikarya</taxon>
        <taxon>Ascomycota</taxon>
        <taxon>Pezizomycotina</taxon>
        <taxon>Sordariomycetes</taxon>
        <taxon>Sordariomycetidae</taxon>
        <taxon>Ophiostomatales</taxon>
        <taxon>Ophiostomataceae</taxon>
        <taxon>Sporothrix</taxon>
    </lineage>
</organism>
<keyword evidence="3" id="KW-0560">Oxidoreductase</keyword>
<protein>
    <recommendedName>
        <fullName evidence="7">Short chain dehydrogenase reductase</fullName>
    </recommendedName>
</protein>
<dbReference type="InterPro" id="IPR002347">
    <property type="entry name" value="SDR_fam"/>
</dbReference>
<dbReference type="Pfam" id="PF00106">
    <property type="entry name" value="adh_short"/>
    <property type="match status" value="1"/>
</dbReference>